<evidence type="ECO:0000313" key="6">
    <source>
        <dbReference type="Proteomes" id="UP000632849"/>
    </source>
</evidence>
<dbReference type="InterPro" id="IPR052016">
    <property type="entry name" value="Bact_Sigma-Reg"/>
</dbReference>
<keyword evidence="1" id="KW-0378">Hydrolase</keyword>
<dbReference type="Proteomes" id="UP000632849">
    <property type="component" value="Unassembled WGS sequence"/>
</dbReference>
<keyword evidence="3" id="KW-1133">Transmembrane helix</keyword>
<protein>
    <submittedName>
        <fullName evidence="5">Membrane protein</fullName>
    </submittedName>
</protein>
<dbReference type="InterPro" id="IPR036457">
    <property type="entry name" value="PPM-type-like_dom_sf"/>
</dbReference>
<organism evidence="5 6">
    <name type="scientific">Streptomyces filamentosus</name>
    <name type="common">Streptomyces roseosporus</name>
    <dbReference type="NCBI Taxonomy" id="67294"/>
    <lineage>
        <taxon>Bacteria</taxon>
        <taxon>Bacillati</taxon>
        <taxon>Actinomycetota</taxon>
        <taxon>Actinomycetes</taxon>
        <taxon>Kitasatosporales</taxon>
        <taxon>Streptomycetaceae</taxon>
        <taxon>Streptomyces</taxon>
    </lineage>
</organism>
<dbReference type="SUPFAM" id="SSF81606">
    <property type="entry name" value="PP2C-like"/>
    <property type="match status" value="1"/>
</dbReference>
<keyword evidence="6" id="KW-1185">Reference proteome</keyword>
<accession>A0A919BZC0</accession>
<dbReference type="EMBL" id="BNBE01000004">
    <property type="protein sequence ID" value="GHG26614.1"/>
    <property type="molecule type" value="Genomic_DNA"/>
</dbReference>
<dbReference type="PANTHER" id="PTHR43156">
    <property type="entry name" value="STAGE II SPORULATION PROTEIN E-RELATED"/>
    <property type="match status" value="1"/>
</dbReference>
<dbReference type="RefSeq" id="WP_190044604.1">
    <property type="nucleotide sequence ID" value="NZ_BNBE01000004.1"/>
</dbReference>
<sequence>MSADATATARRTPARGAAHRSAPASGRAARRAELRYAAGRVLPFLVIVLATLADVLSPPEERFDRFLIAAPALAAATWTARATAAIGGLAMVSTAGLALARDGSLHPSLLANETVLAAVTLAAAVSSRVRQRREAELRQVSAVAEAVQSAVQRPLPPRLGTVELRLLYEASDAWAHVGGDFYKALKVRDGVRIMLGDVQGKGLPAVEAASLLLGSFREAAYTAPDLPAIAQRLEASMARYAERAPESEAADRFSTVLLAEIPDDRPVIRLLSCGHPAPVVQRGGAVETVEFSAPSVPVHLPVPVDEPFTVEEVPFGPGDRLLMFTDGVSETRDADGAFYPLEQRLRAWAGESADRIPELLRGDLDRFGARGLDDDTTALLVVRGGPEAAGRAVPSRPPSGSVRV</sequence>
<proteinExistence type="predicted"/>
<dbReference type="PANTHER" id="PTHR43156:SF2">
    <property type="entry name" value="STAGE II SPORULATION PROTEIN E"/>
    <property type="match status" value="1"/>
</dbReference>
<keyword evidence="3" id="KW-0472">Membrane</keyword>
<reference evidence="5" key="2">
    <citation type="submission" date="2020-09" db="EMBL/GenBank/DDBJ databases">
        <authorList>
            <person name="Sun Q."/>
            <person name="Ohkuma M."/>
        </authorList>
    </citation>
    <scope>NUCLEOTIDE SEQUENCE</scope>
    <source>
        <strain evidence="5">JCM 4122</strain>
    </source>
</reference>
<feature type="region of interest" description="Disordered" evidence="2">
    <location>
        <begin position="1"/>
        <end position="24"/>
    </location>
</feature>
<evidence type="ECO:0000256" key="2">
    <source>
        <dbReference type="SAM" id="MobiDB-lite"/>
    </source>
</evidence>
<feature type="transmembrane region" description="Helical" evidence="3">
    <location>
        <begin position="37"/>
        <end position="56"/>
    </location>
</feature>
<evidence type="ECO:0000259" key="4">
    <source>
        <dbReference type="SMART" id="SM00331"/>
    </source>
</evidence>
<dbReference type="Gene3D" id="3.60.40.10">
    <property type="entry name" value="PPM-type phosphatase domain"/>
    <property type="match status" value="1"/>
</dbReference>
<evidence type="ECO:0000256" key="1">
    <source>
        <dbReference type="ARBA" id="ARBA00022801"/>
    </source>
</evidence>
<feature type="domain" description="PPM-type phosphatase" evidence="4">
    <location>
        <begin position="159"/>
        <end position="383"/>
    </location>
</feature>
<reference evidence="5" key="1">
    <citation type="journal article" date="2014" name="Int. J. Syst. Evol. Microbiol.">
        <title>Complete genome sequence of Corynebacterium casei LMG S-19264T (=DSM 44701T), isolated from a smear-ripened cheese.</title>
        <authorList>
            <consortium name="US DOE Joint Genome Institute (JGI-PGF)"/>
            <person name="Walter F."/>
            <person name="Albersmeier A."/>
            <person name="Kalinowski J."/>
            <person name="Ruckert C."/>
        </authorList>
    </citation>
    <scope>NUCLEOTIDE SEQUENCE</scope>
    <source>
        <strain evidence="5">JCM 4122</strain>
    </source>
</reference>
<evidence type="ECO:0000313" key="5">
    <source>
        <dbReference type="EMBL" id="GHG26614.1"/>
    </source>
</evidence>
<keyword evidence="3" id="KW-0812">Transmembrane</keyword>
<dbReference type="SMART" id="SM00331">
    <property type="entry name" value="PP2C_SIG"/>
    <property type="match status" value="1"/>
</dbReference>
<dbReference type="AlphaFoldDB" id="A0A919BZC0"/>
<name>A0A919BZC0_STRFL</name>
<dbReference type="GO" id="GO:0016791">
    <property type="term" value="F:phosphatase activity"/>
    <property type="evidence" value="ECO:0007669"/>
    <property type="project" value="TreeGrafter"/>
</dbReference>
<dbReference type="InterPro" id="IPR001932">
    <property type="entry name" value="PPM-type_phosphatase-like_dom"/>
</dbReference>
<gene>
    <name evidence="5" type="ORF">GCM10017667_73890</name>
</gene>
<evidence type="ECO:0000256" key="3">
    <source>
        <dbReference type="SAM" id="Phobius"/>
    </source>
</evidence>
<dbReference type="Pfam" id="PF07228">
    <property type="entry name" value="SpoIIE"/>
    <property type="match status" value="1"/>
</dbReference>
<comment type="caution">
    <text evidence="5">The sequence shown here is derived from an EMBL/GenBank/DDBJ whole genome shotgun (WGS) entry which is preliminary data.</text>
</comment>